<dbReference type="Proteomes" id="UP000192247">
    <property type="component" value="Unassembled WGS sequence"/>
</dbReference>
<comment type="catalytic activity">
    <reaction evidence="11">
        <text>an N-acyl-1-beta-D-glucosyl-15-methylhexadecasphing-4-enine + H2O = an N-acyl-15-methylhexadecasphing-4-enine + D-glucose</text>
        <dbReference type="Rhea" id="RHEA:34755"/>
        <dbReference type="ChEBI" id="CHEBI:4167"/>
        <dbReference type="ChEBI" id="CHEBI:15377"/>
        <dbReference type="ChEBI" id="CHEBI:70815"/>
        <dbReference type="ChEBI" id="CHEBI:70846"/>
    </reaction>
    <physiologicalReaction direction="left-to-right" evidence="11">
        <dbReference type="Rhea" id="RHEA:34756"/>
    </physiologicalReaction>
</comment>
<evidence type="ECO:0000256" key="1">
    <source>
        <dbReference type="ARBA" id="ARBA00001013"/>
    </source>
</evidence>
<dbReference type="SUPFAM" id="SSF51445">
    <property type="entry name" value="(Trans)glycosidases"/>
    <property type="match status" value="1"/>
</dbReference>
<evidence type="ECO:0000256" key="3">
    <source>
        <dbReference type="ARBA" id="ARBA00004991"/>
    </source>
</evidence>
<evidence type="ECO:0000256" key="6">
    <source>
        <dbReference type="ARBA" id="ARBA00022729"/>
    </source>
</evidence>
<evidence type="ECO:0000256" key="10">
    <source>
        <dbReference type="ARBA" id="ARBA00050474"/>
    </source>
</evidence>
<reference evidence="16 17" key="1">
    <citation type="journal article" date="2017" name="Gigascience">
        <title>Draft genome of the honey bee ectoparasitic mite, Tropilaelaps mercedesae, is shaped by the parasitic life history.</title>
        <authorList>
            <person name="Dong X."/>
            <person name="Armstrong S.D."/>
            <person name="Xia D."/>
            <person name="Makepeace B.L."/>
            <person name="Darby A.C."/>
            <person name="Kadowaki T."/>
        </authorList>
    </citation>
    <scope>NUCLEOTIDE SEQUENCE [LARGE SCALE GENOMIC DNA]</scope>
    <source>
        <strain evidence="16">Wuxi-XJTLU</strain>
    </source>
</reference>
<evidence type="ECO:0000256" key="8">
    <source>
        <dbReference type="ARBA" id="ARBA00022919"/>
    </source>
</evidence>
<evidence type="ECO:0000313" key="16">
    <source>
        <dbReference type="EMBL" id="OQR68676.1"/>
    </source>
</evidence>
<evidence type="ECO:0000256" key="4">
    <source>
        <dbReference type="ARBA" id="ARBA00005382"/>
    </source>
</evidence>
<dbReference type="GO" id="GO:0006914">
    <property type="term" value="P:autophagy"/>
    <property type="evidence" value="ECO:0007669"/>
    <property type="project" value="UniProtKB-ARBA"/>
</dbReference>
<dbReference type="GO" id="GO:0008202">
    <property type="term" value="P:steroid metabolic process"/>
    <property type="evidence" value="ECO:0007669"/>
    <property type="project" value="UniProtKB-ARBA"/>
</dbReference>
<organism evidence="16 17">
    <name type="scientific">Tropilaelaps mercedesae</name>
    <dbReference type="NCBI Taxonomy" id="418985"/>
    <lineage>
        <taxon>Eukaryota</taxon>
        <taxon>Metazoa</taxon>
        <taxon>Ecdysozoa</taxon>
        <taxon>Arthropoda</taxon>
        <taxon>Chelicerata</taxon>
        <taxon>Arachnida</taxon>
        <taxon>Acari</taxon>
        <taxon>Parasitiformes</taxon>
        <taxon>Mesostigmata</taxon>
        <taxon>Gamasina</taxon>
        <taxon>Dermanyssoidea</taxon>
        <taxon>Laelapidae</taxon>
        <taxon>Tropilaelaps</taxon>
    </lineage>
</organism>
<comment type="pathway">
    <text evidence="3">Sphingolipid metabolism.</text>
</comment>
<dbReference type="InterPro" id="IPR017853">
    <property type="entry name" value="GH"/>
</dbReference>
<dbReference type="GO" id="GO:0005774">
    <property type="term" value="C:vacuolar membrane"/>
    <property type="evidence" value="ECO:0007669"/>
    <property type="project" value="UniProtKB-ARBA"/>
</dbReference>
<dbReference type="STRING" id="418985.A0A1V9X5I8"/>
<keyword evidence="7 12" id="KW-0378">Hydrolase</keyword>
<dbReference type="OrthoDB" id="2160638at2759"/>
<dbReference type="FunFam" id="3.20.20.80:FF:000030">
    <property type="entry name" value="Lysosomal acid glucosylceramidase"/>
    <property type="match status" value="1"/>
</dbReference>
<dbReference type="InterPro" id="IPR033452">
    <property type="entry name" value="GH30_C"/>
</dbReference>
<comment type="catalytic activity">
    <reaction evidence="1">
        <text>a beta-D-glucosyl-(1&lt;-&gt;1')-N-acylsphing-4-enine + H2O = an N-acylsphing-4-enine + D-glucose</text>
        <dbReference type="Rhea" id="RHEA:13269"/>
        <dbReference type="ChEBI" id="CHEBI:4167"/>
        <dbReference type="ChEBI" id="CHEBI:15377"/>
        <dbReference type="ChEBI" id="CHEBI:22801"/>
        <dbReference type="ChEBI" id="CHEBI:52639"/>
        <dbReference type="EC" id="3.2.1.45"/>
    </reaction>
    <physiologicalReaction direction="left-to-right" evidence="1">
        <dbReference type="Rhea" id="RHEA:13270"/>
    </physiologicalReaction>
</comment>
<dbReference type="GO" id="GO:0016758">
    <property type="term" value="F:hexosyltransferase activity"/>
    <property type="evidence" value="ECO:0007669"/>
    <property type="project" value="UniProtKB-ARBA"/>
</dbReference>
<comment type="similarity">
    <text evidence="4 12">Belongs to the glycosyl hydrolase 30 family.</text>
</comment>
<feature type="signal peptide" evidence="13">
    <location>
        <begin position="1"/>
        <end position="22"/>
    </location>
</feature>
<dbReference type="FunCoup" id="A0A1V9X5I8">
    <property type="interactions" value="115"/>
</dbReference>
<name>A0A1V9X5I8_9ACAR</name>
<keyword evidence="12" id="KW-0326">Glycosidase</keyword>
<dbReference type="GO" id="GO:0032006">
    <property type="term" value="P:regulation of TOR signaling"/>
    <property type="evidence" value="ECO:0007669"/>
    <property type="project" value="UniProtKB-ARBA"/>
</dbReference>
<comment type="caution">
    <text evidence="16">The sequence shown here is derived from an EMBL/GenBank/DDBJ whole genome shotgun (WGS) entry which is preliminary data.</text>
</comment>
<dbReference type="EMBL" id="MNPL01023560">
    <property type="protein sequence ID" value="OQR68676.1"/>
    <property type="molecule type" value="Genomic_DNA"/>
</dbReference>
<dbReference type="InterPro" id="IPR001139">
    <property type="entry name" value="Glyco_hydro_30"/>
</dbReference>
<proteinExistence type="inferred from homology"/>
<evidence type="ECO:0000256" key="5">
    <source>
        <dbReference type="ARBA" id="ARBA00012658"/>
    </source>
</evidence>
<dbReference type="GO" id="GO:0006066">
    <property type="term" value="P:alcohol metabolic process"/>
    <property type="evidence" value="ECO:0007669"/>
    <property type="project" value="UniProtKB-ARBA"/>
</dbReference>
<dbReference type="GO" id="GO:0004348">
    <property type="term" value="F:glucosylceramidase activity"/>
    <property type="evidence" value="ECO:0007669"/>
    <property type="project" value="UniProtKB-EC"/>
</dbReference>
<evidence type="ECO:0000256" key="12">
    <source>
        <dbReference type="RuleBase" id="RU361188"/>
    </source>
</evidence>
<evidence type="ECO:0000256" key="11">
    <source>
        <dbReference type="ARBA" id="ARBA00051345"/>
    </source>
</evidence>
<dbReference type="AlphaFoldDB" id="A0A1V9X5I8"/>
<dbReference type="PRINTS" id="PR00843">
    <property type="entry name" value="GLHYDRLASE30"/>
</dbReference>
<evidence type="ECO:0000259" key="14">
    <source>
        <dbReference type="Pfam" id="PF02055"/>
    </source>
</evidence>
<dbReference type="GO" id="GO:0051246">
    <property type="term" value="P:regulation of protein metabolic process"/>
    <property type="evidence" value="ECO:0007669"/>
    <property type="project" value="UniProtKB-ARBA"/>
</dbReference>
<gene>
    <name evidence="16" type="ORF">BIW11_12756</name>
</gene>
<comment type="pathway">
    <text evidence="2">Lipid metabolism; sphingolipid metabolism.</text>
</comment>
<keyword evidence="9 12" id="KW-0443">Lipid metabolism</keyword>
<dbReference type="GO" id="GO:0030163">
    <property type="term" value="P:protein catabolic process"/>
    <property type="evidence" value="ECO:0007669"/>
    <property type="project" value="UniProtKB-ARBA"/>
</dbReference>
<evidence type="ECO:0000256" key="2">
    <source>
        <dbReference type="ARBA" id="ARBA00004760"/>
    </source>
</evidence>
<dbReference type="PANTHER" id="PTHR11069">
    <property type="entry name" value="GLUCOSYLCERAMIDASE"/>
    <property type="match status" value="1"/>
</dbReference>
<evidence type="ECO:0000259" key="15">
    <source>
        <dbReference type="Pfam" id="PF17189"/>
    </source>
</evidence>
<keyword evidence="6 13" id="KW-0732">Signal</keyword>
<feature type="domain" description="Glycosyl hydrolase family 30 TIM-barrel" evidence="14">
    <location>
        <begin position="109"/>
        <end position="456"/>
    </location>
</feature>
<dbReference type="GO" id="GO:0010605">
    <property type="term" value="P:negative regulation of macromolecule metabolic process"/>
    <property type="evidence" value="ECO:0007669"/>
    <property type="project" value="UniProtKB-ARBA"/>
</dbReference>
<comment type="catalytic activity">
    <reaction evidence="10">
        <text>a beta-D-glucosylceramide + H2O = an N-acyl-sphingoid base + D-glucose</text>
        <dbReference type="Rhea" id="RHEA:81447"/>
        <dbReference type="ChEBI" id="CHEBI:4167"/>
        <dbReference type="ChEBI" id="CHEBI:15377"/>
        <dbReference type="ChEBI" id="CHEBI:83264"/>
        <dbReference type="ChEBI" id="CHEBI:83273"/>
    </reaction>
    <physiologicalReaction direction="left-to-right" evidence="10">
        <dbReference type="Rhea" id="RHEA:81448"/>
    </physiologicalReaction>
</comment>
<dbReference type="Pfam" id="PF02055">
    <property type="entry name" value="Glyco_hydro_30"/>
    <property type="match status" value="1"/>
</dbReference>
<dbReference type="GO" id="GO:0005102">
    <property type="term" value="F:signaling receptor binding"/>
    <property type="evidence" value="ECO:0007669"/>
    <property type="project" value="UniProtKB-ARBA"/>
</dbReference>
<accession>A0A1V9X5I8</accession>
<dbReference type="InParanoid" id="A0A1V9X5I8"/>
<evidence type="ECO:0000313" key="17">
    <source>
        <dbReference type="Proteomes" id="UP000192247"/>
    </source>
</evidence>
<evidence type="ECO:0000256" key="7">
    <source>
        <dbReference type="ARBA" id="ARBA00022801"/>
    </source>
</evidence>
<sequence length="524" mass="58134">MPTMRQLLAALLCAGLGSICVALTGDTCFPETFNSDSVVCVCNSTSCGNIGKVEPENGRAIVYRSSMAGLRFHPVAVEFDGPSAGSNDTNAIDTDLTISVNANQTLQKIIGFGGAFTDAAAINWMSLHAPLRKRLLEAYYGPNGLEYNMGRINMAGCDFSTRDYTYDDSLDDFELGNFTLAVEDTDYKIPMITAASRLAPEEIYYFGSPWSAPGWMKTNGRTHGPGGIKGSPGGKYYKTWAQYFVKFYNAYKARGVNLWGFTIQNEPTTGFLPWGWQTMAMSPYTQRDFVKKDLGPALFGAANDSINIMILDDNRVMLPWWANVVLNDPDANKYVAGVGVHWYLDGIRSAKVLDQTLNAHPDKFILNTEACEGFQPLSHNVVLGRWERAESYANSILNDLRHSVAGWVDWNLCLDLTGGPNWVKNFVDSPIIVNKDKQAFYKQPMYYALAHFTKFIPRGSFRLNDELQTSVGKISGVAFQRPDGYKSAVFVNTGNNERTIFVKDDSGPQFRFKIGPRTIASSIW</sequence>
<evidence type="ECO:0000256" key="13">
    <source>
        <dbReference type="SAM" id="SignalP"/>
    </source>
</evidence>
<dbReference type="Pfam" id="PF17189">
    <property type="entry name" value="Glyco_hydro_30C"/>
    <property type="match status" value="1"/>
</dbReference>
<dbReference type="GO" id="GO:0006680">
    <property type="term" value="P:glucosylceramide catabolic process"/>
    <property type="evidence" value="ECO:0007669"/>
    <property type="project" value="TreeGrafter"/>
</dbReference>
<dbReference type="GO" id="GO:0005764">
    <property type="term" value="C:lysosome"/>
    <property type="evidence" value="ECO:0007669"/>
    <property type="project" value="UniProtKB-ARBA"/>
</dbReference>
<dbReference type="PANTHER" id="PTHR11069:SF23">
    <property type="entry name" value="LYSOSOMAL ACID GLUCOSYLCERAMIDASE"/>
    <property type="match status" value="1"/>
</dbReference>
<dbReference type="GO" id="GO:0007040">
    <property type="term" value="P:lysosome organization"/>
    <property type="evidence" value="ECO:0007669"/>
    <property type="project" value="UniProtKB-ARBA"/>
</dbReference>
<dbReference type="EC" id="3.2.1.45" evidence="5 12"/>
<keyword evidence="17" id="KW-1185">Reference proteome</keyword>
<feature type="chain" id="PRO_5013365945" description="Glucosylceramidase" evidence="13">
    <location>
        <begin position="23"/>
        <end position="524"/>
    </location>
</feature>
<dbReference type="GO" id="GO:0042391">
    <property type="term" value="P:regulation of membrane potential"/>
    <property type="evidence" value="ECO:0007669"/>
    <property type="project" value="UniProtKB-ARBA"/>
</dbReference>
<dbReference type="InterPro" id="IPR033453">
    <property type="entry name" value="Glyco_hydro_30_TIM-barrel"/>
</dbReference>
<evidence type="ECO:0000256" key="9">
    <source>
        <dbReference type="ARBA" id="ARBA00023098"/>
    </source>
</evidence>
<protein>
    <recommendedName>
        <fullName evidence="5 12">Glucosylceramidase</fullName>
        <ecNumber evidence="5 12">3.2.1.45</ecNumber>
    </recommendedName>
</protein>
<feature type="domain" description="Glycosyl hydrolase family 30 beta sandwich" evidence="15">
    <location>
        <begin position="468"/>
        <end position="521"/>
    </location>
</feature>
<dbReference type="Gene3D" id="3.20.20.80">
    <property type="entry name" value="Glycosidases"/>
    <property type="match status" value="1"/>
</dbReference>
<dbReference type="GO" id="GO:0016241">
    <property type="term" value="P:regulation of macroautophagy"/>
    <property type="evidence" value="ECO:0007669"/>
    <property type="project" value="UniProtKB-ARBA"/>
</dbReference>
<keyword evidence="8 12" id="KW-0746">Sphingolipid metabolism</keyword>